<organism evidence="3 4">
    <name type="scientific">Corallococcus macrosporus</name>
    <dbReference type="NCBI Taxonomy" id="35"/>
    <lineage>
        <taxon>Bacteria</taxon>
        <taxon>Pseudomonadati</taxon>
        <taxon>Myxococcota</taxon>
        <taxon>Myxococcia</taxon>
        <taxon>Myxococcales</taxon>
        <taxon>Cystobacterineae</taxon>
        <taxon>Myxococcaceae</taxon>
        <taxon>Corallococcus</taxon>
    </lineage>
</organism>
<evidence type="ECO:0000256" key="1">
    <source>
        <dbReference type="SAM" id="MobiDB-lite"/>
    </source>
</evidence>
<name>A0ABS3DIV3_9BACT</name>
<keyword evidence="4" id="KW-1185">Reference proteome</keyword>
<keyword evidence="2" id="KW-0732">Signal</keyword>
<protein>
    <recommendedName>
        <fullName evidence="5">Outer membrane protein beta-barrel domain-containing protein</fullName>
    </recommendedName>
</protein>
<feature type="signal peptide" evidence="2">
    <location>
        <begin position="1"/>
        <end position="26"/>
    </location>
</feature>
<evidence type="ECO:0000256" key="2">
    <source>
        <dbReference type="SAM" id="SignalP"/>
    </source>
</evidence>
<reference evidence="3 4" key="1">
    <citation type="submission" date="2021-02" db="EMBL/GenBank/DDBJ databases">
        <title>De Novo genome assembly of isolated myxobacteria.</title>
        <authorList>
            <person name="Stevens D.C."/>
        </authorList>
    </citation>
    <scope>NUCLEOTIDE SEQUENCE [LARGE SCALE GENOMIC DNA]</scope>
    <source>
        <strain evidence="3 4">ATCC 29039</strain>
    </source>
</reference>
<feature type="chain" id="PRO_5046738376" description="Outer membrane protein beta-barrel domain-containing protein" evidence="2">
    <location>
        <begin position="27"/>
        <end position="278"/>
    </location>
</feature>
<dbReference type="EMBL" id="JAFIMU010000008">
    <property type="protein sequence ID" value="MBN8231235.1"/>
    <property type="molecule type" value="Genomic_DNA"/>
</dbReference>
<comment type="caution">
    <text evidence="3">The sequence shown here is derived from an EMBL/GenBank/DDBJ whole genome shotgun (WGS) entry which is preliminary data.</text>
</comment>
<feature type="region of interest" description="Disordered" evidence="1">
    <location>
        <begin position="24"/>
        <end position="57"/>
    </location>
</feature>
<dbReference type="Proteomes" id="UP000664052">
    <property type="component" value="Unassembled WGS sequence"/>
</dbReference>
<dbReference type="RefSeq" id="WP_207055485.1">
    <property type="nucleotide sequence ID" value="NZ_JAFIMU010000008.1"/>
</dbReference>
<sequence length="278" mass="29577">MTFMTSPFRWTLSLAAALGIVTSAGAQEPEPQTEAETTTTTTTTTTESLTTPVRPYGRMGPEIAVSGNAGFGVGYVYKNGLSPAGTVESLKITDSAKVSIPVIAELGFRATPRFYVGVWGSWEKVFTKTNDLSCPEGFDCSTEQWRFGPEVRYHIAPDAGFDPWIGLGVGLEILKSHVEGDTQVQAAPGVFVPAHVDTHVTDRGPTFARVTLGGDVRLMRALSVGPIITASIGSYTVRTGSQTVDITGLGSRDQPLARVDDGFHALFTVGLRLAVLPL</sequence>
<evidence type="ECO:0000313" key="3">
    <source>
        <dbReference type="EMBL" id="MBN8231235.1"/>
    </source>
</evidence>
<evidence type="ECO:0008006" key="5">
    <source>
        <dbReference type="Google" id="ProtNLM"/>
    </source>
</evidence>
<evidence type="ECO:0000313" key="4">
    <source>
        <dbReference type="Proteomes" id="UP000664052"/>
    </source>
</evidence>
<accession>A0ABS3DIV3</accession>
<proteinExistence type="predicted"/>
<feature type="compositionally biased region" description="Low complexity" evidence="1">
    <location>
        <begin position="28"/>
        <end position="52"/>
    </location>
</feature>
<gene>
    <name evidence="3" type="ORF">JYK02_27320</name>
</gene>